<evidence type="ECO:0000313" key="10">
    <source>
        <dbReference type="Proteomes" id="UP000231267"/>
    </source>
</evidence>
<feature type="transmembrane region" description="Helical" evidence="8">
    <location>
        <begin position="136"/>
        <end position="160"/>
    </location>
</feature>
<dbReference type="EC" id="7.-.-.-" evidence="8"/>
<evidence type="ECO:0000256" key="5">
    <source>
        <dbReference type="ARBA" id="ARBA00022982"/>
    </source>
</evidence>
<feature type="transmembrane region" description="Helical" evidence="8">
    <location>
        <begin position="40"/>
        <end position="61"/>
    </location>
</feature>
<keyword evidence="7 8" id="KW-0472">Membrane</keyword>
<dbReference type="NCBIfam" id="TIGR01943">
    <property type="entry name" value="rnfA"/>
    <property type="match status" value="1"/>
</dbReference>
<dbReference type="Pfam" id="PF02508">
    <property type="entry name" value="Rnf-Nqr"/>
    <property type="match status" value="1"/>
</dbReference>
<comment type="function">
    <text evidence="8">Part of a membrane-bound complex that couples electron transfer with translocation of ions across the membrane.</text>
</comment>
<evidence type="ECO:0000256" key="1">
    <source>
        <dbReference type="ARBA" id="ARBA00004127"/>
    </source>
</evidence>
<evidence type="ECO:0000313" key="9">
    <source>
        <dbReference type="EMBL" id="PIW67015.1"/>
    </source>
</evidence>
<dbReference type="Proteomes" id="UP000231267">
    <property type="component" value="Unassembled WGS sequence"/>
</dbReference>
<feature type="transmembrane region" description="Helical" evidence="8">
    <location>
        <begin position="101"/>
        <end position="124"/>
    </location>
</feature>
<evidence type="ECO:0000256" key="2">
    <source>
        <dbReference type="ARBA" id="ARBA00022448"/>
    </source>
</evidence>
<keyword evidence="3 8" id="KW-0812">Transmembrane</keyword>
<dbReference type="PIRSF" id="PIRSF006102">
    <property type="entry name" value="NQR_DE"/>
    <property type="match status" value="1"/>
</dbReference>
<evidence type="ECO:0000256" key="6">
    <source>
        <dbReference type="ARBA" id="ARBA00022989"/>
    </source>
</evidence>
<dbReference type="InterPro" id="IPR011293">
    <property type="entry name" value="Ion_transpt_RnfA/RsxA"/>
</dbReference>
<comment type="subunit">
    <text evidence="8">The complex is composed of six subunits: RnfA, RnfB, RnfC, RnfD, RnfE and RnfG.</text>
</comment>
<dbReference type="PANTHER" id="PTHR30335:SF0">
    <property type="entry name" value="ION-TRANSLOCATING OXIDOREDUCTASE COMPLEX SUBUNIT A"/>
    <property type="match status" value="1"/>
</dbReference>
<gene>
    <name evidence="8" type="primary">rnfA</name>
    <name evidence="9" type="ORF">COW11_00290</name>
</gene>
<proteinExistence type="inferred from homology"/>
<feature type="transmembrane region" description="Helical" evidence="8">
    <location>
        <begin position="73"/>
        <end position="94"/>
    </location>
</feature>
<keyword evidence="6 8" id="KW-1133">Transmembrane helix</keyword>
<keyword evidence="5 8" id="KW-0249">Electron transport</keyword>
<comment type="caution">
    <text evidence="9">The sequence shown here is derived from an EMBL/GenBank/DDBJ whole genome shotgun (WGS) entry which is preliminary data.</text>
</comment>
<accession>A0A2J0LGP2</accession>
<keyword evidence="4 8" id="KW-1278">Translocase</keyword>
<comment type="similarity">
    <text evidence="8">Belongs to the NqrDE/RnfAE family.</text>
</comment>
<dbReference type="HAMAP" id="MF_00459">
    <property type="entry name" value="RsxA_RnfA"/>
    <property type="match status" value="1"/>
</dbReference>
<dbReference type="InterPro" id="IPR003667">
    <property type="entry name" value="NqrDE/RnfAE"/>
</dbReference>
<sequence length="202" mass="22050">MDVSKLVMIIISAVFVNNFILSRFLGLCPFIGVSKETKPAFSMGVAVTFVMTSASVITWIVYRYILQPNNITYLRTVSFILVIAVFVQLVEMVVRKTNPALFRALGIYLPLITTNCAVMGVALLNNEMFFEAGHPLAGSFILSLVQGLAAGAGFTLAILLMSGIRERFELMDMPEAMKGLPVTFITASLMSLAFLGFAGFKL</sequence>
<feature type="transmembrane region" description="Helical" evidence="8">
    <location>
        <begin position="180"/>
        <end position="200"/>
    </location>
</feature>
<dbReference type="AlphaFoldDB" id="A0A2J0LGP2"/>
<reference evidence="9 10" key="1">
    <citation type="submission" date="2017-09" db="EMBL/GenBank/DDBJ databases">
        <title>Depth-based differentiation of microbial function through sediment-hosted aquifers and enrichment of novel symbionts in the deep terrestrial subsurface.</title>
        <authorList>
            <person name="Probst A.J."/>
            <person name="Ladd B."/>
            <person name="Jarett J.K."/>
            <person name="Geller-Mcgrath D.E."/>
            <person name="Sieber C.M."/>
            <person name="Emerson J.B."/>
            <person name="Anantharaman K."/>
            <person name="Thomas B.C."/>
            <person name="Malmstrom R."/>
            <person name="Stieglmeier M."/>
            <person name="Klingl A."/>
            <person name="Woyke T."/>
            <person name="Ryan C.M."/>
            <person name="Banfield J.F."/>
        </authorList>
    </citation>
    <scope>NUCLEOTIDE SEQUENCE [LARGE SCALE GENOMIC DNA]</scope>
    <source>
        <strain evidence="9">CG12_big_fil_rev_8_21_14_0_65_43_15</strain>
    </source>
</reference>
<organism evidence="9 10">
    <name type="scientific">Candidatus Taenaricola geysiri</name>
    <dbReference type="NCBI Taxonomy" id="1974752"/>
    <lineage>
        <taxon>Bacteria</taxon>
        <taxon>Pseudomonadati</taxon>
        <taxon>Candidatus Omnitrophota</taxon>
        <taxon>Candidatus Taenaricola</taxon>
    </lineage>
</organism>
<comment type="subcellular location">
    <subcellularLocation>
        <location evidence="8">Cell membrane</location>
        <topology evidence="8">Multi-pass membrane protein</topology>
    </subcellularLocation>
    <subcellularLocation>
        <location evidence="1">Endomembrane system</location>
        <topology evidence="1">Multi-pass membrane protein</topology>
    </subcellularLocation>
</comment>
<keyword evidence="2 8" id="KW-0813">Transport</keyword>
<protein>
    <recommendedName>
        <fullName evidence="8">Ion-translocating oxidoreductase complex subunit A</fullName>
        <ecNumber evidence="8">7.-.-.-</ecNumber>
    </recommendedName>
    <alternativeName>
        <fullName evidence="8">Rnf electron transport complex subunit A</fullName>
    </alternativeName>
</protein>
<keyword evidence="8" id="KW-1003">Cell membrane</keyword>
<dbReference type="GO" id="GO:0012505">
    <property type="term" value="C:endomembrane system"/>
    <property type="evidence" value="ECO:0007669"/>
    <property type="project" value="UniProtKB-SubCell"/>
</dbReference>
<dbReference type="PANTHER" id="PTHR30335">
    <property type="entry name" value="INTEGRAL MEMBRANE PROTEIN OF SOXR-REDUCING COMPLEX"/>
    <property type="match status" value="1"/>
</dbReference>
<evidence type="ECO:0000256" key="3">
    <source>
        <dbReference type="ARBA" id="ARBA00022692"/>
    </source>
</evidence>
<dbReference type="EMBL" id="PFGP01000006">
    <property type="protein sequence ID" value="PIW67015.1"/>
    <property type="molecule type" value="Genomic_DNA"/>
</dbReference>
<feature type="transmembrane region" description="Helical" evidence="8">
    <location>
        <begin position="6"/>
        <end position="28"/>
    </location>
</feature>
<evidence type="ECO:0000256" key="8">
    <source>
        <dbReference type="HAMAP-Rule" id="MF_00459"/>
    </source>
</evidence>
<name>A0A2J0LGP2_9BACT</name>
<dbReference type="GO" id="GO:0005886">
    <property type="term" value="C:plasma membrane"/>
    <property type="evidence" value="ECO:0007669"/>
    <property type="project" value="UniProtKB-SubCell"/>
</dbReference>
<dbReference type="InterPro" id="IPR050133">
    <property type="entry name" value="NqrDE/RnfAE_oxidrdctase"/>
</dbReference>
<evidence type="ECO:0000256" key="7">
    <source>
        <dbReference type="ARBA" id="ARBA00023136"/>
    </source>
</evidence>
<dbReference type="GO" id="GO:0022900">
    <property type="term" value="P:electron transport chain"/>
    <property type="evidence" value="ECO:0007669"/>
    <property type="project" value="UniProtKB-UniRule"/>
</dbReference>
<evidence type="ECO:0000256" key="4">
    <source>
        <dbReference type="ARBA" id="ARBA00022967"/>
    </source>
</evidence>